<reference evidence="2" key="1">
    <citation type="submission" date="2019-08" db="EMBL/GenBank/DDBJ databases">
        <authorList>
            <person name="Kucharzyk K."/>
            <person name="Murdoch R.W."/>
            <person name="Higgins S."/>
            <person name="Loffler F."/>
        </authorList>
    </citation>
    <scope>NUCLEOTIDE SEQUENCE</scope>
</reference>
<dbReference type="AlphaFoldDB" id="A0A645ATZ1"/>
<keyword evidence="1" id="KW-0472">Membrane</keyword>
<accession>A0A645ATZ1</accession>
<evidence type="ECO:0000313" key="2">
    <source>
        <dbReference type="EMBL" id="MPM56228.1"/>
    </source>
</evidence>
<protein>
    <submittedName>
        <fullName evidence="2">Uncharacterized protein</fullName>
    </submittedName>
</protein>
<keyword evidence="1" id="KW-1133">Transmembrane helix</keyword>
<comment type="caution">
    <text evidence="2">The sequence shown here is derived from an EMBL/GenBank/DDBJ whole genome shotgun (WGS) entry which is preliminary data.</text>
</comment>
<organism evidence="2">
    <name type="scientific">bioreactor metagenome</name>
    <dbReference type="NCBI Taxonomy" id="1076179"/>
    <lineage>
        <taxon>unclassified sequences</taxon>
        <taxon>metagenomes</taxon>
        <taxon>ecological metagenomes</taxon>
    </lineage>
</organism>
<evidence type="ECO:0000256" key="1">
    <source>
        <dbReference type="SAM" id="Phobius"/>
    </source>
</evidence>
<feature type="transmembrane region" description="Helical" evidence="1">
    <location>
        <begin position="107"/>
        <end position="130"/>
    </location>
</feature>
<sequence>MGARYTYSVNYRYTCEKCGQQTGWLTHRKLAETPGLDTVLHATPGLRGIGAYLTYDEIRSTRETFTKQMAQEQFSLLEGGDACPHCGARQSWRPPYDFTNLTLPGSIALTTVGYFTLSAVLALIVFAIFAEDSIPAVIGLCAAGLIVGPMRAVTVRRKREKINRDFLSACTVFNKPEIDWASETIKAGWESAAPQKP</sequence>
<gene>
    <name evidence="2" type="ORF">SDC9_103030</name>
</gene>
<keyword evidence="1" id="KW-0812">Transmembrane</keyword>
<feature type="transmembrane region" description="Helical" evidence="1">
    <location>
        <begin position="136"/>
        <end position="154"/>
    </location>
</feature>
<proteinExistence type="predicted"/>
<name>A0A645ATZ1_9ZZZZ</name>
<dbReference type="EMBL" id="VSSQ01015651">
    <property type="protein sequence ID" value="MPM56228.1"/>
    <property type="molecule type" value="Genomic_DNA"/>
</dbReference>